<evidence type="ECO:0000313" key="2">
    <source>
        <dbReference type="Proteomes" id="UP000221165"/>
    </source>
</evidence>
<dbReference type="GeneID" id="94433853"/>
<dbReference type="VEuPathDB" id="ToxoDB:CSUI_010539"/>
<dbReference type="Proteomes" id="UP000221165">
    <property type="component" value="Unassembled WGS sequence"/>
</dbReference>
<gene>
    <name evidence="1" type="ORF">CSUI_010539</name>
</gene>
<accession>A0A2C6KGI0</accession>
<name>A0A2C6KGI0_9APIC</name>
<sequence length="78" mass="8780">MRGRAAAAVSLVRHRHMSADVANQHVCFYFFEHRRIAGCLQSGHSSKASPTLYRVTVACGAVWNLPRCRKGSEYQRSM</sequence>
<keyword evidence="2" id="KW-1185">Reference proteome</keyword>
<comment type="caution">
    <text evidence="1">The sequence shown here is derived from an EMBL/GenBank/DDBJ whole genome shotgun (WGS) entry which is preliminary data.</text>
</comment>
<proteinExistence type="predicted"/>
<reference evidence="1 2" key="1">
    <citation type="journal article" date="2017" name="Int. J. Parasitol.">
        <title>The genome of the protozoan parasite Cystoisospora suis and a reverse vaccinology approach to identify vaccine candidates.</title>
        <authorList>
            <person name="Palmieri N."/>
            <person name="Shrestha A."/>
            <person name="Ruttkowski B."/>
            <person name="Beck T."/>
            <person name="Vogl C."/>
            <person name="Tomley F."/>
            <person name="Blake D.P."/>
            <person name="Joachim A."/>
        </authorList>
    </citation>
    <scope>NUCLEOTIDE SEQUENCE [LARGE SCALE GENOMIC DNA]</scope>
    <source>
        <strain evidence="1 2">Wien I</strain>
    </source>
</reference>
<dbReference type="AlphaFoldDB" id="A0A2C6KGI0"/>
<protein>
    <submittedName>
        <fullName evidence="1">Uncharacterized protein</fullName>
    </submittedName>
</protein>
<evidence type="ECO:0000313" key="1">
    <source>
        <dbReference type="EMBL" id="PHJ15652.1"/>
    </source>
</evidence>
<organism evidence="1 2">
    <name type="scientific">Cystoisospora suis</name>
    <dbReference type="NCBI Taxonomy" id="483139"/>
    <lineage>
        <taxon>Eukaryota</taxon>
        <taxon>Sar</taxon>
        <taxon>Alveolata</taxon>
        <taxon>Apicomplexa</taxon>
        <taxon>Conoidasida</taxon>
        <taxon>Coccidia</taxon>
        <taxon>Eucoccidiorida</taxon>
        <taxon>Eimeriorina</taxon>
        <taxon>Sarcocystidae</taxon>
        <taxon>Cystoisospora</taxon>
    </lineage>
</organism>
<dbReference type="RefSeq" id="XP_067917384.1">
    <property type="nucleotide sequence ID" value="XM_068070642.1"/>
</dbReference>
<dbReference type="EMBL" id="MIGC01007702">
    <property type="protein sequence ID" value="PHJ15652.1"/>
    <property type="molecule type" value="Genomic_DNA"/>
</dbReference>